<feature type="non-terminal residue" evidence="1">
    <location>
        <position position="1"/>
    </location>
</feature>
<dbReference type="InterPro" id="IPR043502">
    <property type="entry name" value="DNA/RNA_pol_sf"/>
</dbReference>
<name>A0A371E797_MUCPR</name>
<dbReference type="EMBL" id="QJKJ01015830">
    <property type="protein sequence ID" value="RDX61900.1"/>
    <property type="molecule type" value="Genomic_DNA"/>
</dbReference>
<organism evidence="1 2">
    <name type="scientific">Mucuna pruriens</name>
    <name type="common">Velvet bean</name>
    <name type="synonym">Dolichos pruriens</name>
    <dbReference type="NCBI Taxonomy" id="157652"/>
    <lineage>
        <taxon>Eukaryota</taxon>
        <taxon>Viridiplantae</taxon>
        <taxon>Streptophyta</taxon>
        <taxon>Embryophyta</taxon>
        <taxon>Tracheophyta</taxon>
        <taxon>Spermatophyta</taxon>
        <taxon>Magnoliopsida</taxon>
        <taxon>eudicotyledons</taxon>
        <taxon>Gunneridae</taxon>
        <taxon>Pentapetalae</taxon>
        <taxon>rosids</taxon>
        <taxon>fabids</taxon>
        <taxon>Fabales</taxon>
        <taxon>Fabaceae</taxon>
        <taxon>Papilionoideae</taxon>
        <taxon>50 kb inversion clade</taxon>
        <taxon>NPAAA clade</taxon>
        <taxon>indigoferoid/millettioid clade</taxon>
        <taxon>Phaseoleae</taxon>
        <taxon>Mucuna</taxon>
    </lineage>
</organism>
<proteinExistence type="predicted"/>
<sequence>MEVKAFQGPMIRRRLKMLEEEVQQKIGLLMRGMLEGFKKLFSKNIPYKLPPIRGIKHQIDFTLGATFPNRTSYRENLEESKEIHQVSKLVEKGWARESMSPCAILMILVPKKDGSWHICMDCKPINAIMIRYRHLIP</sequence>
<evidence type="ECO:0000313" key="1">
    <source>
        <dbReference type="EMBL" id="RDX61900.1"/>
    </source>
</evidence>
<protein>
    <submittedName>
        <fullName evidence="1">Uncharacterized protein</fullName>
    </submittedName>
</protein>
<accession>A0A371E797</accession>
<dbReference type="Proteomes" id="UP000257109">
    <property type="component" value="Unassembled WGS sequence"/>
</dbReference>
<keyword evidence="2" id="KW-1185">Reference proteome</keyword>
<reference evidence="1" key="1">
    <citation type="submission" date="2018-05" db="EMBL/GenBank/DDBJ databases">
        <title>Draft genome of Mucuna pruriens seed.</title>
        <authorList>
            <person name="Nnadi N.E."/>
            <person name="Vos R."/>
            <person name="Hasami M.H."/>
            <person name="Devisetty U.K."/>
            <person name="Aguiy J.C."/>
        </authorList>
    </citation>
    <scope>NUCLEOTIDE SEQUENCE [LARGE SCALE GENOMIC DNA]</scope>
    <source>
        <strain evidence="1">JCA_2017</strain>
    </source>
</reference>
<gene>
    <name evidence="1" type="ORF">CR513_59822</name>
</gene>
<comment type="caution">
    <text evidence="1">The sequence shown here is derived from an EMBL/GenBank/DDBJ whole genome shotgun (WGS) entry which is preliminary data.</text>
</comment>
<dbReference type="SUPFAM" id="SSF56672">
    <property type="entry name" value="DNA/RNA polymerases"/>
    <property type="match status" value="1"/>
</dbReference>
<dbReference type="PANTHER" id="PTHR35046:SF26">
    <property type="entry name" value="RNA-DIRECTED DNA POLYMERASE"/>
    <property type="match status" value="1"/>
</dbReference>
<dbReference type="AlphaFoldDB" id="A0A371E797"/>
<dbReference type="Gene3D" id="3.10.10.10">
    <property type="entry name" value="HIV Type 1 Reverse Transcriptase, subunit A, domain 1"/>
    <property type="match status" value="1"/>
</dbReference>
<dbReference type="OrthoDB" id="1934635at2759"/>
<dbReference type="PANTHER" id="PTHR35046">
    <property type="entry name" value="ZINC KNUCKLE (CCHC-TYPE) FAMILY PROTEIN"/>
    <property type="match status" value="1"/>
</dbReference>
<evidence type="ECO:0000313" key="2">
    <source>
        <dbReference type="Proteomes" id="UP000257109"/>
    </source>
</evidence>